<dbReference type="Gene3D" id="1.10.472.80">
    <property type="entry name" value="Ypt/Rab-GAP domain of gyp1p, domain 3"/>
    <property type="match status" value="1"/>
</dbReference>
<evidence type="ECO:0000256" key="2">
    <source>
        <dbReference type="SAM" id="MobiDB-lite"/>
    </source>
</evidence>
<dbReference type="GO" id="GO:0006888">
    <property type="term" value="P:endoplasmic reticulum to Golgi vesicle-mediated transport"/>
    <property type="evidence" value="ECO:0007669"/>
    <property type="project" value="TreeGrafter"/>
</dbReference>
<dbReference type="GO" id="GO:0005789">
    <property type="term" value="C:endoplasmic reticulum membrane"/>
    <property type="evidence" value="ECO:0007669"/>
    <property type="project" value="TreeGrafter"/>
</dbReference>
<evidence type="ECO:0000313" key="6">
    <source>
        <dbReference type="Proteomes" id="UP000218811"/>
    </source>
</evidence>
<dbReference type="PANTHER" id="PTHR20913:SF7">
    <property type="entry name" value="RE60063P"/>
    <property type="match status" value="1"/>
</dbReference>
<feature type="compositionally biased region" description="Basic residues" evidence="2">
    <location>
        <begin position="442"/>
        <end position="460"/>
    </location>
</feature>
<dbReference type="OMA" id="MSIDWAD"/>
<keyword evidence="3" id="KW-0812">Transmembrane</keyword>
<dbReference type="EMBL" id="KB467843">
    <property type="protein sequence ID" value="PCH34972.1"/>
    <property type="molecule type" value="Genomic_DNA"/>
</dbReference>
<dbReference type="Proteomes" id="UP000218811">
    <property type="component" value="Unassembled WGS sequence"/>
</dbReference>
<keyword evidence="3" id="KW-1133">Transmembrane helix</keyword>
<dbReference type="SUPFAM" id="SSF47923">
    <property type="entry name" value="Ypt/Rab-GAP domain of gyp1p"/>
    <property type="match status" value="2"/>
</dbReference>
<feature type="transmembrane region" description="Helical" evidence="3">
    <location>
        <begin position="468"/>
        <end position="486"/>
    </location>
</feature>
<keyword evidence="1" id="KW-0343">GTPase activation</keyword>
<proteinExistence type="predicted"/>
<feature type="region of interest" description="Disordered" evidence="2">
    <location>
        <begin position="425"/>
        <end position="460"/>
    </location>
</feature>
<dbReference type="OrthoDB" id="206700at2759"/>
<accession>A0A2H3IYB5</accession>
<feature type="region of interest" description="Disordered" evidence="2">
    <location>
        <begin position="300"/>
        <end position="325"/>
    </location>
</feature>
<dbReference type="InterPro" id="IPR035969">
    <property type="entry name" value="Rab-GAP_TBC_sf"/>
</dbReference>
<keyword evidence="3" id="KW-0472">Membrane</keyword>
<dbReference type="Gene3D" id="1.10.8.1310">
    <property type="match status" value="1"/>
</dbReference>
<dbReference type="GO" id="GO:0005096">
    <property type="term" value="F:GTPase activator activity"/>
    <property type="evidence" value="ECO:0007669"/>
    <property type="project" value="UniProtKB-KW"/>
</dbReference>
<protein>
    <recommendedName>
        <fullName evidence="4">Rab-GAP TBC domain-containing protein</fullName>
    </recommendedName>
</protein>
<gene>
    <name evidence="5" type="ORF">WOLCODRAFT_139669</name>
</gene>
<evidence type="ECO:0000256" key="3">
    <source>
        <dbReference type="SAM" id="Phobius"/>
    </source>
</evidence>
<keyword evidence="6" id="KW-1185">Reference proteome</keyword>
<feature type="domain" description="Rab-GAP TBC" evidence="4">
    <location>
        <begin position="1"/>
        <end position="164"/>
    </location>
</feature>
<evidence type="ECO:0000256" key="1">
    <source>
        <dbReference type="ARBA" id="ARBA00022468"/>
    </source>
</evidence>
<dbReference type="STRING" id="742152.A0A2H3IYB5"/>
<organism evidence="5 6">
    <name type="scientific">Wolfiporia cocos (strain MD-104)</name>
    <name type="common">Brown rot fungus</name>
    <dbReference type="NCBI Taxonomy" id="742152"/>
    <lineage>
        <taxon>Eukaryota</taxon>
        <taxon>Fungi</taxon>
        <taxon>Dikarya</taxon>
        <taxon>Basidiomycota</taxon>
        <taxon>Agaricomycotina</taxon>
        <taxon>Agaricomycetes</taxon>
        <taxon>Polyporales</taxon>
        <taxon>Phaeolaceae</taxon>
        <taxon>Wolfiporia</taxon>
    </lineage>
</organism>
<dbReference type="PROSITE" id="PS50086">
    <property type="entry name" value="TBC_RABGAP"/>
    <property type="match status" value="1"/>
</dbReference>
<name>A0A2H3IYB5_WOLCO</name>
<dbReference type="InterPro" id="IPR045913">
    <property type="entry name" value="TBC20/Gyp8-like"/>
</dbReference>
<dbReference type="Pfam" id="PF00566">
    <property type="entry name" value="RabGAP-TBC"/>
    <property type="match status" value="1"/>
</dbReference>
<dbReference type="PANTHER" id="PTHR20913">
    <property type="entry name" value="TBC1 DOMAIN FAMILY MEMBER 20/GTPASE"/>
    <property type="match status" value="1"/>
</dbReference>
<reference evidence="5 6" key="1">
    <citation type="journal article" date="2012" name="Science">
        <title>The Paleozoic origin of enzymatic lignin decomposition reconstructed from 31 fungal genomes.</title>
        <authorList>
            <person name="Floudas D."/>
            <person name="Binder M."/>
            <person name="Riley R."/>
            <person name="Barry K."/>
            <person name="Blanchette R.A."/>
            <person name="Henrissat B."/>
            <person name="Martinez A.T."/>
            <person name="Otillar R."/>
            <person name="Spatafora J.W."/>
            <person name="Yadav J.S."/>
            <person name="Aerts A."/>
            <person name="Benoit I."/>
            <person name="Boyd A."/>
            <person name="Carlson A."/>
            <person name="Copeland A."/>
            <person name="Coutinho P.M."/>
            <person name="de Vries R.P."/>
            <person name="Ferreira P."/>
            <person name="Findley K."/>
            <person name="Foster B."/>
            <person name="Gaskell J."/>
            <person name="Glotzer D."/>
            <person name="Gorecki P."/>
            <person name="Heitman J."/>
            <person name="Hesse C."/>
            <person name="Hori C."/>
            <person name="Igarashi K."/>
            <person name="Jurgens J.A."/>
            <person name="Kallen N."/>
            <person name="Kersten P."/>
            <person name="Kohler A."/>
            <person name="Kuees U."/>
            <person name="Kumar T.K.A."/>
            <person name="Kuo A."/>
            <person name="LaButti K."/>
            <person name="Larrondo L.F."/>
            <person name="Lindquist E."/>
            <person name="Ling A."/>
            <person name="Lombard V."/>
            <person name="Lucas S."/>
            <person name="Lundell T."/>
            <person name="Martin R."/>
            <person name="McLaughlin D.J."/>
            <person name="Morgenstern I."/>
            <person name="Morin E."/>
            <person name="Murat C."/>
            <person name="Nagy L.G."/>
            <person name="Nolan M."/>
            <person name="Ohm R.A."/>
            <person name="Patyshakuliyeva A."/>
            <person name="Rokas A."/>
            <person name="Ruiz-Duenas F.J."/>
            <person name="Sabat G."/>
            <person name="Salamov A."/>
            <person name="Samejima M."/>
            <person name="Schmutz J."/>
            <person name="Slot J.C."/>
            <person name="St John F."/>
            <person name="Stenlid J."/>
            <person name="Sun H."/>
            <person name="Sun S."/>
            <person name="Syed K."/>
            <person name="Tsang A."/>
            <person name="Wiebenga A."/>
            <person name="Young D."/>
            <person name="Pisabarro A."/>
            <person name="Eastwood D.C."/>
            <person name="Martin F."/>
            <person name="Cullen D."/>
            <person name="Grigoriev I.V."/>
            <person name="Hibbett D.S."/>
        </authorList>
    </citation>
    <scope>NUCLEOTIDE SEQUENCE [LARGE SCALE GENOMIC DNA]</scope>
    <source>
        <strain evidence="5 6">MD-104</strain>
    </source>
</reference>
<sequence>MESLSNSSVHRDERQIGLDTDRSFVLYPVDTEEPGSRERLQAGLHELIVSLFRKRPQLSYFQGYHDIVSVVYLTLPEGLQLPCVEKLSLHRVRDSMGASLEPVVGLLRILQKLLQAADPEFSALLERSAPLPYFGLSNILTLLSHDVPTLSLIQHIFDYLLCRHPIMIVYLVAAITLSRREELRQLATEGEEGMIHSVLSSLPELYEENEQAIDEEADGGTSHKHVSQDSQAKLTHQRRESTAEFVFIAEQADDTAEEIKENYETQATIDLITSPPAEDLEAIDDTYQTADTPTYAEALSSGASDTAVMSPRTAFDDPETSPAPHCDGDALSEKLKTLESSSTNSDDVPPRPRVSLTSLLMQADALYERYPPTNPSIDMTSIMGPQSIMHTWSEDPSELPDDDEAELMVMKPELVVLPFIGPEDEIASEDDSSATASEPKAGRGRGKQEPRKRRKLRKPRRLAVQRKTLVAGAVLVLGVAMAVYGMQAGGPAAMFRAAREGHHRHSFGKEWKRIGHLVGGVLLGVGERLWH</sequence>
<dbReference type="AlphaFoldDB" id="A0A2H3IYB5"/>
<evidence type="ECO:0000259" key="4">
    <source>
        <dbReference type="PROSITE" id="PS50086"/>
    </source>
</evidence>
<dbReference type="InterPro" id="IPR000195">
    <property type="entry name" value="Rab-GAP-TBC_dom"/>
</dbReference>
<evidence type="ECO:0000313" key="5">
    <source>
        <dbReference type="EMBL" id="PCH34972.1"/>
    </source>
</evidence>